<accession>A0A0D2FX94</accession>
<gene>
    <name evidence="1" type="ORF">PV04_03288</name>
</gene>
<organism evidence="1 2">
    <name type="scientific">Phialophora macrospora</name>
    <dbReference type="NCBI Taxonomy" id="1851006"/>
    <lineage>
        <taxon>Eukaryota</taxon>
        <taxon>Fungi</taxon>
        <taxon>Dikarya</taxon>
        <taxon>Ascomycota</taxon>
        <taxon>Pezizomycotina</taxon>
        <taxon>Eurotiomycetes</taxon>
        <taxon>Chaetothyriomycetidae</taxon>
        <taxon>Chaetothyriales</taxon>
        <taxon>Herpotrichiellaceae</taxon>
        <taxon>Phialophora</taxon>
    </lineage>
</organism>
<dbReference type="EMBL" id="KN846957">
    <property type="protein sequence ID" value="KIW71080.1"/>
    <property type="molecule type" value="Genomic_DNA"/>
</dbReference>
<dbReference type="Proteomes" id="UP000054266">
    <property type="component" value="Unassembled WGS sequence"/>
</dbReference>
<dbReference type="AlphaFoldDB" id="A0A0D2FX94"/>
<dbReference type="HOGENOM" id="CLU_1740284_0_0_1"/>
<keyword evidence="2" id="KW-1185">Reference proteome</keyword>
<evidence type="ECO:0000313" key="2">
    <source>
        <dbReference type="Proteomes" id="UP000054266"/>
    </source>
</evidence>
<proteinExistence type="predicted"/>
<reference evidence="1 2" key="1">
    <citation type="submission" date="2015-01" db="EMBL/GenBank/DDBJ databases">
        <title>The Genome Sequence of Capronia semiimmersa CBS27337.</title>
        <authorList>
            <consortium name="The Broad Institute Genomics Platform"/>
            <person name="Cuomo C."/>
            <person name="de Hoog S."/>
            <person name="Gorbushina A."/>
            <person name="Stielow B."/>
            <person name="Teixiera M."/>
            <person name="Abouelleil A."/>
            <person name="Chapman S.B."/>
            <person name="Priest M."/>
            <person name="Young S.K."/>
            <person name="Wortman J."/>
            <person name="Nusbaum C."/>
            <person name="Birren B."/>
        </authorList>
    </citation>
    <scope>NUCLEOTIDE SEQUENCE [LARGE SCALE GENOMIC DNA]</scope>
    <source>
        <strain evidence="1 2">CBS 27337</strain>
    </source>
</reference>
<evidence type="ECO:0000313" key="1">
    <source>
        <dbReference type="EMBL" id="KIW71080.1"/>
    </source>
</evidence>
<sequence length="150" mass="16502">MHAEINIYQMSLTMNGTYARQTGSSHHCDSLGLISLNLSLSLSLSLNNNTPEAPEDNGLTRTRKNKTIMATLETTDNTASRTDNVVHAKGAEWAHGHESLDWHCPAPHTFVYRDVGGGQIEADVYVSDASVSVDQHQSTKRRRRVAVDPC</sequence>
<protein>
    <submittedName>
        <fullName evidence="1">Uncharacterized protein</fullName>
    </submittedName>
</protein>
<name>A0A0D2FX94_9EURO</name>